<dbReference type="EMBL" id="ML211284">
    <property type="protein sequence ID" value="TFK84937.1"/>
    <property type="molecule type" value="Genomic_DNA"/>
</dbReference>
<dbReference type="Proteomes" id="UP000308197">
    <property type="component" value="Unassembled WGS sequence"/>
</dbReference>
<keyword evidence="4 5" id="KW-0460">Magnesium</keyword>
<evidence type="ECO:0000313" key="10">
    <source>
        <dbReference type="Proteomes" id="UP000308197"/>
    </source>
</evidence>
<evidence type="ECO:0000256" key="3">
    <source>
        <dbReference type="ARBA" id="ARBA00022801"/>
    </source>
</evidence>
<dbReference type="CDD" id="cd09076">
    <property type="entry name" value="L1-EN"/>
    <property type="match status" value="1"/>
</dbReference>
<evidence type="ECO:0000256" key="7">
    <source>
        <dbReference type="SAM" id="MobiDB-lite"/>
    </source>
</evidence>
<dbReference type="Gene3D" id="3.60.10.10">
    <property type="entry name" value="Endonuclease/exonuclease/phosphatase"/>
    <property type="match status" value="1"/>
</dbReference>
<gene>
    <name evidence="9" type="ORF">K466DRAFT_495655</name>
</gene>
<feature type="binding site" evidence="5">
    <location>
        <position position="245"/>
    </location>
    <ligand>
        <name>Mg(2+)</name>
        <dbReference type="ChEBI" id="CHEBI:18420"/>
        <label>1</label>
    </ligand>
</feature>
<protein>
    <submittedName>
        <fullName evidence="9">DNase I-like protein</fullName>
    </submittedName>
</protein>
<feature type="binding site" evidence="5">
    <location>
        <position position="133"/>
    </location>
    <ligand>
        <name>Mg(2+)</name>
        <dbReference type="ChEBI" id="CHEBI:18420"/>
        <label>1</label>
    </ligand>
</feature>
<evidence type="ECO:0000256" key="4">
    <source>
        <dbReference type="ARBA" id="ARBA00022842"/>
    </source>
</evidence>
<feature type="site" description="Transition state stabilizer" evidence="6">
    <location>
        <position position="247"/>
    </location>
</feature>
<feature type="non-terminal residue" evidence="9">
    <location>
        <position position="489"/>
    </location>
</feature>
<dbReference type="AlphaFoldDB" id="A0A5C3P7P9"/>
<feature type="domain" description="Endonuclease/exonuclease/phosphatase" evidence="8">
    <location>
        <begin position="95"/>
        <end position="332"/>
    </location>
</feature>
<dbReference type="STRING" id="1314778.A0A5C3P7P9"/>
<dbReference type="Pfam" id="PF03372">
    <property type="entry name" value="Exo_endo_phos"/>
    <property type="match status" value="1"/>
</dbReference>
<dbReference type="InterPro" id="IPR036691">
    <property type="entry name" value="Endo/exonu/phosph_ase_sf"/>
</dbReference>
<dbReference type="PANTHER" id="PTHR22748">
    <property type="entry name" value="AP ENDONUCLEASE"/>
    <property type="match status" value="1"/>
</dbReference>
<dbReference type="SUPFAM" id="SSF56219">
    <property type="entry name" value="DNase I-like"/>
    <property type="match status" value="1"/>
</dbReference>
<dbReference type="GO" id="GO:0008081">
    <property type="term" value="F:phosphoric diester hydrolase activity"/>
    <property type="evidence" value="ECO:0007669"/>
    <property type="project" value="TreeGrafter"/>
</dbReference>
<dbReference type="GO" id="GO:0008311">
    <property type="term" value="F:double-stranded DNA 3'-5' DNA exonuclease activity"/>
    <property type="evidence" value="ECO:0007669"/>
    <property type="project" value="TreeGrafter"/>
</dbReference>
<keyword evidence="10" id="KW-1185">Reference proteome</keyword>
<feature type="region of interest" description="Disordered" evidence="7">
    <location>
        <begin position="15"/>
        <end position="90"/>
    </location>
</feature>
<dbReference type="PANTHER" id="PTHR22748:SF26">
    <property type="entry name" value="ENDONUCLEASE_EXONUCLEASE_PHOSPHATASE DOMAIN-CONTAINING PROTEIN"/>
    <property type="match status" value="1"/>
</dbReference>
<feature type="compositionally biased region" description="Polar residues" evidence="7">
    <location>
        <begin position="58"/>
        <end position="68"/>
    </location>
</feature>
<evidence type="ECO:0000256" key="1">
    <source>
        <dbReference type="ARBA" id="ARBA00007092"/>
    </source>
</evidence>
<evidence type="ECO:0000256" key="2">
    <source>
        <dbReference type="ARBA" id="ARBA00022723"/>
    </source>
</evidence>
<dbReference type="InParanoid" id="A0A5C3P7P9"/>
<proteinExistence type="inferred from homology"/>
<feature type="binding site" evidence="5">
    <location>
        <position position="247"/>
    </location>
    <ligand>
        <name>Mg(2+)</name>
        <dbReference type="ChEBI" id="CHEBI:18420"/>
        <label>1</label>
    </ligand>
</feature>
<dbReference type="GO" id="GO:0046872">
    <property type="term" value="F:metal ion binding"/>
    <property type="evidence" value="ECO:0007669"/>
    <property type="project" value="UniProtKB-KW"/>
</dbReference>
<dbReference type="GO" id="GO:0003906">
    <property type="term" value="F:DNA-(apurinic or apyrimidinic site) endonuclease activity"/>
    <property type="evidence" value="ECO:0007669"/>
    <property type="project" value="TreeGrafter"/>
</dbReference>
<feature type="site" description="Important for catalytic activity" evidence="6">
    <location>
        <position position="306"/>
    </location>
</feature>
<comment type="similarity">
    <text evidence="1">Belongs to the DNA repair enzymes AP/ExoA family.</text>
</comment>
<keyword evidence="5" id="KW-0464">Manganese</keyword>
<keyword evidence="2 5" id="KW-0479">Metal-binding</keyword>
<dbReference type="InterPro" id="IPR005135">
    <property type="entry name" value="Endo/exonuclease/phosphatase"/>
</dbReference>
<evidence type="ECO:0000256" key="5">
    <source>
        <dbReference type="PIRSR" id="PIRSR604808-2"/>
    </source>
</evidence>
<evidence type="ECO:0000256" key="6">
    <source>
        <dbReference type="PIRSR" id="PIRSR604808-3"/>
    </source>
</evidence>
<dbReference type="GO" id="GO:0005634">
    <property type="term" value="C:nucleus"/>
    <property type="evidence" value="ECO:0007669"/>
    <property type="project" value="TreeGrafter"/>
</dbReference>
<comment type="cofactor">
    <cofactor evidence="5">
        <name>Mg(2+)</name>
        <dbReference type="ChEBI" id="CHEBI:18420"/>
    </cofactor>
    <cofactor evidence="5">
        <name>Mn(2+)</name>
        <dbReference type="ChEBI" id="CHEBI:29035"/>
    </cofactor>
    <text evidence="5">Probably binds two magnesium or manganese ions per subunit.</text>
</comment>
<sequence length="489" mass="54642">MVVLWSENATANNTTETYTHTDRTLGNWNTRLSGAGDGERDGAASTVRDSPGADGRTGNASLTHNQPARGNPATGGQEAPRQGRKRKSRGRVLIATLNMRGFGTSGPAAMSEKWMRVNQILRDKRVAVLGLQETHLTIDRIHELNDLFGATMRVFGSPDPENPQGARGVAFAVNTRIVDLTDLNMAEIIPGRAAALNFRWTGDRKVCLLNVYAPNSPGENGVFWSELEQRLRGGRTRKPEIVLGDFNLVEDALDRLPTHGDQSGAVEALGKLMAYIGVSDGWRVNNPRERMFTYLQTATGSQSRIDRIYVTDELMRMSEEWLVTGPGIVTDHRMVQVSLANYKAPKVGKGRWALPRAVLMDGTFAGTMKRLGMELQTELNELTERTSQRNPQILYGNFKEKLRNAARARAKALIPKIDRRIEALEEDMRSLLGRPEPDEHDVAILQEELVRLETKRFDRKRGRMATKDWLQGESMSRYWTKLNAPQLPS</sequence>
<accession>A0A5C3P7P9</accession>
<organism evidence="9 10">
    <name type="scientific">Polyporus arcularius HHB13444</name>
    <dbReference type="NCBI Taxonomy" id="1314778"/>
    <lineage>
        <taxon>Eukaryota</taxon>
        <taxon>Fungi</taxon>
        <taxon>Dikarya</taxon>
        <taxon>Basidiomycota</taxon>
        <taxon>Agaricomycotina</taxon>
        <taxon>Agaricomycetes</taxon>
        <taxon>Polyporales</taxon>
        <taxon>Polyporaceae</taxon>
        <taxon>Polyporus</taxon>
    </lineage>
</organism>
<evidence type="ECO:0000313" key="9">
    <source>
        <dbReference type="EMBL" id="TFK84937.1"/>
    </source>
</evidence>
<dbReference type="GO" id="GO:0006284">
    <property type="term" value="P:base-excision repair"/>
    <property type="evidence" value="ECO:0007669"/>
    <property type="project" value="TreeGrafter"/>
</dbReference>
<evidence type="ECO:0000259" key="8">
    <source>
        <dbReference type="Pfam" id="PF03372"/>
    </source>
</evidence>
<keyword evidence="3" id="KW-0378">Hydrolase</keyword>
<dbReference type="InterPro" id="IPR004808">
    <property type="entry name" value="AP_endonuc_1"/>
</dbReference>
<feature type="binding site" evidence="5">
    <location>
        <position position="98"/>
    </location>
    <ligand>
        <name>Mg(2+)</name>
        <dbReference type="ChEBI" id="CHEBI:18420"/>
        <label>1</label>
    </ligand>
</feature>
<name>A0A5C3P7P9_9APHY</name>
<reference evidence="9 10" key="1">
    <citation type="journal article" date="2019" name="Nat. Ecol. Evol.">
        <title>Megaphylogeny resolves global patterns of mushroom evolution.</title>
        <authorList>
            <person name="Varga T."/>
            <person name="Krizsan K."/>
            <person name="Foldi C."/>
            <person name="Dima B."/>
            <person name="Sanchez-Garcia M."/>
            <person name="Sanchez-Ramirez S."/>
            <person name="Szollosi G.J."/>
            <person name="Szarkandi J.G."/>
            <person name="Papp V."/>
            <person name="Albert L."/>
            <person name="Andreopoulos W."/>
            <person name="Angelini C."/>
            <person name="Antonin V."/>
            <person name="Barry K.W."/>
            <person name="Bougher N.L."/>
            <person name="Buchanan P."/>
            <person name="Buyck B."/>
            <person name="Bense V."/>
            <person name="Catcheside P."/>
            <person name="Chovatia M."/>
            <person name="Cooper J."/>
            <person name="Damon W."/>
            <person name="Desjardin D."/>
            <person name="Finy P."/>
            <person name="Geml J."/>
            <person name="Haridas S."/>
            <person name="Hughes K."/>
            <person name="Justo A."/>
            <person name="Karasinski D."/>
            <person name="Kautmanova I."/>
            <person name="Kiss B."/>
            <person name="Kocsube S."/>
            <person name="Kotiranta H."/>
            <person name="LaButti K.M."/>
            <person name="Lechner B.E."/>
            <person name="Liimatainen K."/>
            <person name="Lipzen A."/>
            <person name="Lukacs Z."/>
            <person name="Mihaltcheva S."/>
            <person name="Morgado L.N."/>
            <person name="Niskanen T."/>
            <person name="Noordeloos M.E."/>
            <person name="Ohm R.A."/>
            <person name="Ortiz-Santana B."/>
            <person name="Ovrebo C."/>
            <person name="Racz N."/>
            <person name="Riley R."/>
            <person name="Savchenko A."/>
            <person name="Shiryaev A."/>
            <person name="Soop K."/>
            <person name="Spirin V."/>
            <person name="Szebenyi C."/>
            <person name="Tomsovsky M."/>
            <person name="Tulloss R.E."/>
            <person name="Uehling J."/>
            <person name="Grigoriev I.V."/>
            <person name="Vagvolgyi C."/>
            <person name="Papp T."/>
            <person name="Martin F.M."/>
            <person name="Miettinen O."/>
            <person name="Hibbett D.S."/>
            <person name="Nagy L.G."/>
        </authorList>
    </citation>
    <scope>NUCLEOTIDE SEQUENCE [LARGE SCALE GENOMIC DNA]</scope>
    <source>
        <strain evidence="9 10">HHB13444</strain>
    </source>
</reference>